<evidence type="ECO:0000313" key="1">
    <source>
        <dbReference type="EMBL" id="CAG2146700.1"/>
    </source>
</evidence>
<comment type="caution">
    <text evidence="1">The sequence shown here is derived from an EMBL/GenBank/DDBJ whole genome shotgun (WGS) entry which is preliminary data.</text>
</comment>
<evidence type="ECO:0008006" key="3">
    <source>
        <dbReference type="Google" id="ProtNLM"/>
    </source>
</evidence>
<proteinExistence type="predicted"/>
<sequence length="89" mass="9950">MILNRASMQSLMRVTIRMITVPGTPGRAALHRAAVYPTSEDGADPLMVSDWSQREPEVFLAAQTWARSRAFIISNPRSGSFYGGRYGRY</sequence>
<accession>A0A916IU49</accession>
<dbReference type="EMBL" id="CAJPUY010000012">
    <property type="protein sequence ID" value="CAG2146700.1"/>
    <property type="molecule type" value="Genomic_DNA"/>
</dbReference>
<reference evidence="1" key="1">
    <citation type="submission" date="2021-03" db="EMBL/GenBank/DDBJ databases">
        <authorList>
            <person name="Peeters C."/>
        </authorList>
    </citation>
    <scope>NUCLEOTIDE SEQUENCE</scope>
    <source>
        <strain evidence="1">LMG 31506</strain>
    </source>
</reference>
<protein>
    <recommendedName>
        <fullName evidence="3">CDP-diacylglycerol pyrophosphatase</fullName>
    </recommendedName>
</protein>
<gene>
    <name evidence="1" type="ORF">LMG31506_03436</name>
</gene>
<name>A0A916IU49_9BURK</name>
<evidence type="ECO:0000313" key="2">
    <source>
        <dbReference type="Proteomes" id="UP000672934"/>
    </source>
</evidence>
<dbReference type="RefSeq" id="WP_230426912.1">
    <property type="nucleotide sequence ID" value="NZ_CAJPUY010000012.1"/>
</dbReference>
<dbReference type="AlphaFoldDB" id="A0A916IU49"/>
<organism evidence="1 2">
    <name type="scientific">Cupriavidus yeoncheonensis</name>
    <dbReference type="NCBI Taxonomy" id="1462994"/>
    <lineage>
        <taxon>Bacteria</taxon>
        <taxon>Pseudomonadati</taxon>
        <taxon>Pseudomonadota</taxon>
        <taxon>Betaproteobacteria</taxon>
        <taxon>Burkholderiales</taxon>
        <taxon>Burkholderiaceae</taxon>
        <taxon>Cupriavidus</taxon>
    </lineage>
</organism>
<keyword evidence="2" id="KW-1185">Reference proteome</keyword>
<dbReference type="Proteomes" id="UP000672934">
    <property type="component" value="Unassembled WGS sequence"/>
</dbReference>